<protein>
    <submittedName>
        <fullName evidence="3">(northern house mosquito) hypothetical protein</fullName>
    </submittedName>
</protein>
<sequence length="136" mass="14379">MLLLLLLAVLCSLGNALDCTVCTSELSWQDCESTGNVTACTVADVNALHQETSDVNPNLAQGGPEDGFQCFAIHMGIINISIYSMGCTFKKTQFCSGWPSGMGVFECRTFNDGNGLGSTGFVGIIALVFAIINLKV</sequence>
<dbReference type="EMBL" id="HBUE01114961">
    <property type="protein sequence ID" value="CAG6490251.1"/>
    <property type="molecule type" value="Transcribed_RNA"/>
</dbReference>
<evidence type="ECO:0000256" key="2">
    <source>
        <dbReference type="SAM" id="SignalP"/>
    </source>
</evidence>
<organism evidence="3">
    <name type="scientific">Culex pipiens</name>
    <name type="common">House mosquito</name>
    <dbReference type="NCBI Taxonomy" id="7175"/>
    <lineage>
        <taxon>Eukaryota</taxon>
        <taxon>Metazoa</taxon>
        <taxon>Ecdysozoa</taxon>
        <taxon>Arthropoda</taxon>
        <taxon>Hexapoda</taxon>
        <taxon>Insecta</taxon>
        <taxon>Pterygota</taxon>
        <taxon>Neoptera</taxon>
        <taxon>Endopterygota</taxon>
        <taxon>Diptera</taxon>
        <taxon>Nematocera</taxon>
        <taxon>Culicoidea</taxon>
        <taxon>Culicidae</taxon>
        <taxon>Culicinae</taxon>
        <taxon>Culicini</taxon>
        <taxon>Culex</taxon>
        <taxon>Culex</taxon>
    </lineage>
</organism>
<accession>A0A8D8CAN6</accession>
<dbReference type="AlphaFoldDB" id="A0A8D8CAN6"/>
<feature type="signal peptide" evidence="2">
    <location>
        <begin position="1"/>
        <end position="16"/>
    </location>
</feature>
<evidence type="ECO:0000256" key="1">
    <source>
        <dbReference type="SAM" id="Phobius"/>
    </source>
</evidence>
<reference evidence="3" key="1">
    <citation type="submission" date="2021-05" db="EMBL/GenBank/DDBJ databases">
        <authorList>
            <person name="Alioto T."/>
            <person name="Alioto T."/>
            <person name="Gomez Garrido J."/>
        </authorList>
    </citation>
    <scope>NUCLEOTIDE SEQUENCE</scope>
</reference>
<keyword evidence="1" id="KW-1133">Transmembrane helix</keyword>
<evidence type="ECO:0000313" key="3">
    <source>
        <dbReference type="EMBL" id="CAG6490250.1"/>
    </source>
</evidence>
<feature type="chain" id="PRO_5036260459" evidence="2">
    <location>
        <begin position="17"/>
        <end position="136"/>
    </location>
</feature>
<keyword evidence="2" id="KW-0732">Signal</keyword>
<name>A0A8D8CAN6_CULPI</name>
<proteinExistence type="predicted"/>
<feature type="transmembrane region" description="Helical" evidence="1">
    <location>
        <begin position="115"/>
        <end position="134"/>
    </location>
</feature>
<keyword evidence="1" id="KW-0812">Transmembrane</keyword>
<dbReference type="EMBL" id="HBUE01114960">
    <property type="protein sequence ID" value="CAG6490250.1"/>
    <property type="molecule type" value="Transcribed_RNA"/>
</dbReference>
<keyword evidence="1" id="KW-0472">Membrane</keyword>